<sequence length="226" mass="25231">MRLVLLSDTHMHHEALTVPRCDVLIHAGDFTRRGSRSDVEDFLRWFSLQDAREKVLVAGNHDFLCEEAPDLARDLIQKAGVHYLYDEEARIAGLRIWGSPITPRFGHWAFNRDRGSDIAAHWKHIPEGLDILITHGPPHGLGDRTWAGVDAGCEDLLARVRQVPPRLHVYGHIHEAHGEFSLPGLPTRFLNVSNCRLMPFGVRPPFVLELEPRSAPGTGESSGAVG</sequence>
<dbReference type="Proteomes" id="UP000518300">
    <property type="component" value="Unassembled WGS sequence"/>
</dbReference>
<dbReference type="PANTHER" id="PTHR12905:SF0">
    <property type="entry name" value="CALCINEURIN-LIKE PHOSPHOESTERASE DOMAIN-CONTAINING PROTEIN"/>
    <property type="match status" value="1"/>
</dbReference>
<gene>
    <name evidence="2" type="ORF">HG543_31480</name>
</gene>
<organism evidence="2 3">
    <name type="scientific">Pyxidicoccus fallax</name>
    <dbReference type="NCBI Taxonomy" id="394095"/>
    <lineage>
        <taxon>Bacteria</taxon>
        <taxon>Pseudomonadati</taxon>
        <taxon>Myxococcota</taxon>
        <taxon>Myxococcia</taxon>
        <taxon>Myxococcales</taxon>
        <taxon>Cystobacterineae</taxon>
        <taxon>Myxococcaceae</taxon>
        <taxon>Pyxidicoccus</taxon>
    </lineage>
</organism>
<dbReference type="Pfam" id="PF00149">
    <property type="entry name" value="Metallophos"/>
    <property type="match status" value="1"/>
</dbReference>
<dbReference type="EMBL" id="JABBJJ010000180">
    <property type="protein sequence ID" value="NMO19359.1"/>
    <property type="molecule type" value="Genomic_DNA"/>
</dbReference>
<dbReference type="Gene3D" id="3.60.21.10">
    <property type="match status" value="1"/>
</dbReference>
<keyword evidence="3" id="KW-1185">Reference proteome</keyword>
<dbReference type="CDD" id="cd07379">
    <property type="entry name" value="MPP_239FB"/>
    <property type="match status" value="1"/>
</dbReference>
<evidence type="ECO:0000313" key="3">
    <source>
        <dbReference type="Proteomes" id="UP000518300"/>
    </source>
</evidence>
<dbReference type="InterPro" id="IPR029052">
    <property type="entry name" value="Metallo-depent_PP-like"/>
</dbReference>
<reference evidence="2 3" key="1">
    <citation type="submission" date="2020-04" db="EMBL/GenBank/DDBJ databases">
        <title>Draft genome of Pyxidicoccus fallax type strain.</title>
        <authorList>
            <person name="Whitworth D.E."/>
        </authorList>
    </citation>
    <scope>NUCLEOTIDE SEQUENCE [LARGE SCALE GENOMIC DNA]</scope>
    <source>
        <strain evidence="2 3">DSM 14698</strain>
    </source>
</reference>
<dbReference type="RefSeq" id="WP_169348611.1">
    <property type="nucleotide sequence ID" value="NZ_JABBJJ010000180.1"/>
</dbReference>
<name>A0A848LNW0_9BACT</name>
<evidence type="ECO:0000259" key="1">
    <source>
        <dbReference type="Pfam" id="PF00149"/>
    </source>
</evidence>
<dbReference type="SUPFAM" id="SSF56300">
    <property type="entry name" value="Metallo-dependent phosphatases"/>
    <property type="match status" value="1"/>
</dbReference>
<dbReference type="PANTHER" id="PTHR12905">
    <property type="entry name" value="METALLOPHOSPHOESTERASE"/>
    <property type="match status" value="1"/>
</dbReference>
<dbReference type="InterPro" id="IPR004843">
    <property type="entry name" value="Calcineurin-like_PHP"/>
</dbReference>
<dbReference type="InterPro" id="IPR051693">
    <property type="entry name" value="UPF0046_metallophosphoest"/>
</dbReference>
<comment type="caution">
    <text evidence="2">The sequence shown here is derived from an EMBL/GenBank/DDBJ whole genome shotgun (WGS) entry which is preliminary data.</text>
</comment>
<dbReference type="AlphaFoldDB" id="A0A848LNW0"/>
<protein>
    <submittedName>
        <fullName evidence="2">Metallophosphoesterase</fullName>
    </submittedName>
</protein>
<accession>A0A848LNW0</accession>
<dbReference type="GO" id="GO:0016787">
    <property type="term" value="F:hydrolase activity"/>
    <property type="evidence" value="ECO:0007669"/>
    <property type="project" value="InterPro"/>
</dbReference>
<evidence type="ECO:0000313" key="2">
    <source>
        <dbReference type="EMBL" id="NMO19359.1"/>
    </source>
</evidence>
<feature type="domain" description="Calcineurin-like phosphoesterase" evidence="1">
    <location>
        <begin position="1"/>
        <end position="175"/>
    </location>
</feature>
<proteinExistence type="predicted"/>